<dbReference type="InterPro" id="IPR002885">
    <property type="entry name" value="PPR_rpt"/>
</dbReference>
<feature type="repeat" description="PPR" evidence="3">
    <location>
        <begin position="589"/>
        <end position="624"/>
    </location>
</feature>
<dbReference type="GeneID" id="104772706"/>
<gene>
    <name evidence="5 6" type="primary">LOC104772706</name>
</gene>
<dbReference type="RefSeq" id="XP_010495595.2">
    <property type="nucleotide sequence ID" value="XM_010497293.2"/>
</dbReference>
<dbReference type="Pfam" id="PF01535">
    <property type="entry name" value="PPR"/>
    <property type="match status" value="2"/>
</dbReference>
<dbReference type="SUPFAM" id="SSF81901">
    <property type="entry name" value="HCP-like"/>
    <property type="match status" value="1"/>
</dbReference>
<reference evidence="5 6" key="3">
    <citation type="submission" date="2025-05" db="UniProtKB">
        <authorList>
            <consortium name="RefSeq"/>
        </authorList>
    </citation>
    <scope>IDENTIFICATION</scope>
    <source>
        <tissue evidence="5 6">Leaf</tissue>
    </source>
</reference>
<feature type="repeat" description="PPR" evidence="3">
    <location>
        <begin position="386"/>
        <end position="420"/>
    </location>
</feature>
<keyword evidence="2" id="KW-0677">Repeat</keyword>
<dbReference type="PANTHER" id="PTHR47933:SF11">
    <property type="entry name" value="PENTATRICOPEPTIDE REPEAT-CONTAINING PROTEIN 2"/>
    <property type="match status" value="1"/>
</dbReference>
<feature type="repeat" description="PPR" evidence="3">
    <location>
        <begin position="856"/>
        <end position="890"/>
    </location>
</feature>
<keyword evidence="4" id="KW-1185">Reference proteome</keyword>
<feature type="repeat" description="PPR" evidence="3">
    <location>
        <begin position="421"/>
        <end position="455"/>
    </location>
</feature>
<feature type="repeat" description="PPR" evidence="3">
    <location>
        <begin position="786"/>
        <end position="820"/>
    </location>
</feature>
<dbReference type="RefSeq" id="XP_010495602.2">
    <property type="nucleotide sequence ID" value="XM_010497300.2"/>
</dbReference>
<evidence type="ECO:0000313" key="4">
    <source>
        <dbReference type="Proteomes" id="UP000694864"/>
    </source>
</evidence>
<dbReference type="PROSITE" id="PS51375">
    <property type="entry name" value="PPR"/>
    <property type="match status" value="12"/>
</dbReference>
<name>A0ABM0Y4Z9_CAMSA</name>
<reference evidence="4" key="2">
    <citation type="journal article" date="2014" name="Nat. Commun.">
        <title>The emerging biofuel crop Camelina sativa retains a highly undifferentiated hexaploid genome structure.</title>
        <authorList>
            <person name="Kagale S."/>
            <person name="Koh C."/>
            <person name="Nixon J."/>
            <person name="Bollina V."/>
            <person name="Clarke W.E."/>
            <person name="Tuteja R."/>
            <person name="Spillane C."/>
            <person name="Robinson S.J."/>
            <person name="Links M.G."/>
            <person name="Clarke C."/>
            <person name="Higgins E.E."/>
            <person name="Huebert T."/>
            <person name="Sharpe A.G."/>
            <person name="Parkin I.A."/>
        </authorList>
    </citation>
    <scope>NUCLEOTIDE SEQUENCE [LARGE SCALE GENOMIC DNA]</scope>
    <source>
        <strain evidence="4">r\DH55</strain>
    </source>
</reference>
<protein>
    <submittedName>
        <fullName evidence="5">Pentatricopeptide repeat-containing protein At1g13800 isoform X1</fullName>
    </submittedName>
    <submittedName>
        <fullName evidence="6">Pentatricopeptide repeat-containing protein At1g13800 isoform X3</fullName>
    </submittedName>
</protein>
<organism evidence="4 5">
    <name type="scientific">Camelina sativa</name>
    <name type="common">False flax</name>
    <name type="synonym">Myagrum sativum</name>
    <dbReference type="NCBI Taxonomy" id="90675"/>
    <lineage>
        <taxon>Eukaryota</taxon>
        <taxon>Viridiplantae</taxon>
        <taxon>Streptophyta</taxon>
        <taxon>Embryophyta</taxon>
        <taxon>Tracheophyta</taxon>
        <taxon>Spermatophyta</taxon>
        <taxon>Magnoliopsida</taxon>
        <taxon>eudicotyledons</taxon>
        <taxon>Gunneridae</taxon>
        <taxon>Pentapetalae</taxon>
        <taxon>rosids</taxon>
        <taxon>malvids</taxon>
        <taxon>Brassicales</taxon>
        <taxon>Brassicaceae</taxon>
        <taxon>Camelineae</taxon>
        <taxon>Camelina</taxon>
    </lineage>
</organism>
<evidence type="ECO:0000256" key="2">
    <source>
        <dbReference type="ARBA" id="ARBA00022737"/>
    </source>
</evidence>
<dbReference type="PANTHER" id="PTHR47933">
    <property type="entry name" value="PENTATRICOPEPTIDE REPEAT-CONTAINING PROTEIN 1, MITOCHONDRIAL"/>
    <property type="match status" value="1"/>
</dbReference>
<evidence type="ECO:0000313" key="6">
    <source>
        <dbReference type="RefSeq" id="XP_010495602.2"/>
    </source>
</evidence>
<dbReference type="InterPro" id="IPR011990">
    <property type="entry name" value="TPR-like_helical_dom_sf"/>
</dbReference>
<feature type="repeat" description="PPR" evidence="3">
    <location>
        <begin position="625"/>
        <end position="659"/>
    </location>
</feature>
<reference evidence="4" key="1">
    <citation type="journal article" date="1997" name="Nucleic Acids Res.">
        <title>tRNAscan-SE: a program for improved detection of transfer RNA genes in genomic sequence.</title>
        <authorList>
            <person name="Lowe T.M."/>
            <person name="Eddy S.R."/>
        </authorList>
    </citation>
    <scope>NUCLEOTIDE SEQUENCE [LARGE SCALE GENOMIC DNA]</scope>
    <source>
        <strain evidence="4">r\DH55</strain>
    </source>
</reference>
<feature type="repeat" description="PPR" evidence="3">
    <location>
        <begin position="351"/>
        <end position="385"/>
    </location>
</feature>
<dbReference type="Gene3D" id="1.25.40.10">
    <property type="entry name" value="Tetratricopeptide repeat domain"/>
    <property type="match status" value="6"/>
</dbReference>
<accession>A0ABM0Y4Z9</accession>
<evidence type="ECO:0000313" key="5">
    <source>
        <dbReference type="RefSeq" id="XP_010495595.2"/>
    </source>
</evidence>
<dbReference type="InterPro" id="IPR051240">
    <property type="entry name" value="Mito_RNA-Proc/Resp"/>
</dbReference>
<dbReference type="Proteomes" id="UP000694864">
    <property type="component" value="Chromosome 3"/>
</dbReference>
<proteinExistence type="inferred from homology"/>
<sequence>MNCVSFSWSEKSQLVSLRLLISQYFMRVFPIQILSHVRGLIRRTPSSRFYVVSALARMDNFAISQSEQVKEGNFDCNVLELNEIGVLRVLNTMKDDPYLALSFLKRIEGNGAFPSLQAYAAVIRIVCGCGLAQKLDLFFVGFIRKGDEGRGFTVMALINAIGEAEVSLVLLTRVSTALVKAYANLQMFDEAVEFFFKSYYSLGRASDIKALNFLLSRMIASGRTDLVVGVFWEIERLGLDADAHTYVLVVKALCRNDDTEGVEKLLSRLLNSETRNPCVFYMDFIEGLCLNQMAGIAYLLLQPLRDANVLVGKSVLGIAYRKVVRGLCNEMNIDVAESAVVDMEELGIDPDVYVYSALIEVHRKNMNVPKALDIFNKMLEKRVRINCVIVSSILQCCCQIGKFSDVCDLFKEVREMNIPLDRVCYNVAFDALGKLGKVDEAIELFREMKVEGIAPDVINYTTLIRGCCLQGKCSEAFDLMIEMDGTGKTPDIIIYNVLAGGLARNGLAVEALETLKLMEARGVKPTYVTHNRVIEGLIVAGKIDEAEAFYESLEPKSPENDASMVKGYCEAGYLDQAFERFIRLEFPLPKSVYFTLFTSLCAEKDYISKAQDLLERMWELGVEPEKSMYGRLIGAWCRVNNVRKAQQFFEILLSKEIIPDLFTYTNMINTCCRLNKLKQAYALFQDMKRRDVIPDVVTYTVLLNSIPELDMKREMEAFDVKRDVVYYTVMINRYCQLNDLDKAKTHFKEMKKREIVPDVVTYTVLLSNDPELDLTREMKAFDVKPDVFYYTVLIDRQCKMGDLTEAKRIFDQMIKSGVDPDAAPYTALIAGSCKMGNLKEAKMIFDLMIESGLKPDAVSYTTLIAGFRRNGSARKAVTLMKEMLANGIKPTEASLSVLKAKRLR</sequence>
<evidence type="ECO:0000256" key="1">
    <source>
        <dbReference type="ARBA" id="ARBA00007626"/>
    </source>
</evidence>
<comment type="similarity">
    <text evidence="1">Belongs to the PPR family. P subfamily.</text>
</comment>
<dbReference type="NCBIfam" id="TIGR00756">
    <property type="entry name" value="PPR"/>
    <property type="match status" value="10"/>
</dbReference>
<dbReference type="Pfam" id="PF13041">
    <property type="entry name" value="PPR_2"/>
    <property type="match status" value="5"/>
</dbReference>
<feature type="repeat" description="PPR" evidence="3">
    <location>
        <begin position="456"/>
        <end position="490"/>
    </location>
</feature>
<feature type="repeat" description="PPR" evidence="3">
    <location>
        <begin position="491"/>
        <end position="525"/>
    </location>
</feature>
<feature type="repeat" description="PPR" evidence="3">
    <location>
        <begin position="821"/>
        <end position="855"/>
    </location>
</feature>
<feature type="repeat" description="PPR" evidence="3">
    <location>
        <begin position="723"/>
        <end position="757"/>
    </location>
</feature>
<feature type="repeat" description="PPR" evidence="3">
    <location>
        <begin position="660"/>
        <end position="694"/>
    </location>
</feature>
<evidence type="ECO:0000256" key="3">
    <source>
        <dbReference type="PROSITE-ProRule" id="PRU00708"/>
    </source>
</evidence>
<dbReference type="Pfam" id="PF13812">
    <property type="entry name" value="PPR_3"/>
    <property type="match status" value="2"/>
</dbReference>